<dbReference type="Proteomes" id="UP000694549">
    <property type="component" value="Unplaced"/>
</dbReference>
<dbReference type="PROSITE" id="PS00113">
    <property type="entry name" value="ADENYLATE_KINASE"/>
    <property type="match status" value="1"/>
</dbReference>
<evidence type="ECO:0000256" key="3">
    <source>
        <dbReference type="ARBA" id="ARBA00022777"/>
    </source>
</evidence>
<dbReference type="CDD" id="cd01428">
    <property type="entry name" value="ADK"/>
    <property type="match status" value="1"/>
</dbReference>
<evidence type="ECO:0000256" key="2">
    <source>
        <dbReference type="ARBA" id="ARBA00022741"/>
    </source>
</evidence>
<dbReference type="InterPro" id="IPR027417">
    <property type="entry name" value="P-loop_NTPase"/>
</dbReference>
<dbReference type="PRINTS" id="PR00094">
    <property type="entry name" value="ADENYLTKNASE"/>
</dbReference>
<dbReference type="Gene3D" id="3.40.50.300">
    <property type="entry name" value="P-loop containing nucleotide triphosphate hydrolases"/>
    <property type="match status" value="1"/>
</dbReference>
<keyword evidence="1 4" id="KW-0808">Transferase</keyword>
<accession>A0A8B9UT26</accession>
<dbReference type="SUPFAM" id="SSF52540">
    <property type="entry name" value="P-loop containing nucleoside triphosphate hydrolases"/>
    <property type="match status" value="1"/>
</dbReference>
<dbReference type="GO" id="GO:0005524">
    <property type="term" value="F:ATP binding"/>
    <property type="evidence" value="ECO:0007669"/>
    <property type="project" value="InterPro"/>
</dbReference>
<evidence type="ECO:0000313" key="6">
    <source>
        <dbReference type="Proteomes" id="UP000694549"/>
    </source>
</evidence>
<name>A0A8B9UT26_9AVES</name>
<evidence type="ECO:0000256" key="1">
    <source>
        <dbReference type="ARBA" id="ARBA00022679"/>
    </source>
</evidence>
<reference evidence="5" key="1">
    <citation type="submission" date="2025-08" db="UniProtKB">
        <authorList>
            <consortium name="Ensembl"/>
        </authorList>
    </citation>
    <scope>IDENTIFICATION</scope>
</reference>
<dbReference type="HAMAP" id="MF_00235">
    <property type="entry name" value="Adenylate_kinase_Adk"/>
    <property type="match status" value="1"/>
</dbReference>
<evidence type="ECO:0008006" key="7">
    <source>
        <dbReference type="Google" id="ProtNLM"/>
    </source>
</evidence>
<keyword evidence="2" id="KW-0547">Nucleotide-binding</keyword>
<dbReference type="Ensembl" id="ENSAZOT00000013281.1">
    <property type="protein sequence ID" value="ENSAZOP00000012415.1"/>
    <property type="gene ID" value="ENSAZOG00000007952.1"/>
</dbReference>
<reference evidence="5" key="2">
    <citation type="submission" date="2025-09" db="UniProtKB">
        <authorList>
            <consortium name="Ensembl"/>
        </authorList>
    </citation>
    <scope>IDENTIFICATION</scope>
</reference>
<evidence type="ECO:0000256" key="4">
    <source>
        <dbReference type="RuleBase" id="RU003330"/>
    </source>
</evidence>
<comment type="similarity">
    <text evidence="4">Belongs to the adenylate kinase family.</text>
</comment>
<dbReference type="PANTHER" id="PTHR23359">
    <property type="entry name" value="NUCLEOTIDE KINASE"/>
    <property type="match status" value="1"/>
</dbReference>
<protein>
    <recommendedName>
        <fullName evidence="7">Nucleoside-diphosphate kinase</fullName>
    </recommendedName>
</protein>
<keyword evidence="6" id="KW-1185">Reference proteome</keyword>
<dbReference type="GO" id="GO:0019205">
    <property type="term" value="F:nucleobase-containing compound kinase activity"/>
    <property type="evidence" value="ECO:0007669"/>
    <property type="project" value="InterPro"/>
</dbReference>
<keyword evidence="3 4" id="KW-0418">Kinase</keyword>
<sequence>MSQLVVKDRDVIWQHCWYLPRVCGSGHRALHRCVLVVCSGFELSHSLEPGMGFYVSDEMVVELIENNLDTPPCKNGFLLDGFPRTVKQAEMLDELLEKRREKLDSVIEFSIPDSLLIRRITGRGLRLISLLGSTRSWHLVLRILGLSPCFSQVTGEPLIRRSDDNEAALKTRLKAYHTQTSPLVSYYSKRGIHTAVDASQSPDVVFASILAAFSKATCKDLVMFV</sequence>
<dbReference type="InterPro" id="IPR000850">
    <property type="entry name" value="Adenylat/UMP-CMP_kin"/>
</dbReference>
<evidence type="ECO:0000313" key="5">
    <source>
        <dbReference type="Ensembl" id="ENSAZOP00000012415.1"/>
    </source>
</evidence>
<proteinExistence type="inferred from homology"/>
<dbReference type="AlphaFoldDB" id="A0A8B9UT26"/>
<dbReference type="GO" id="GO:0006139">
    <property type="term" value="P:nucleobase-containing compound metabolic process"/>
    <property type="evidence" value="ECO:0007669"/>
    <property type="project" value="InterPro"/>
</dbReference>
<dbReference type="InterPro" id="IPR033690">
    <property type="entry name" value="Adenylat_kinase_CS"/>
</dbReference>
<dbReference type="Pfam" id="PF00406">
    <property type="entry name" value="ADK"/>
    <property type="match status" value="1"/>
</dbReference>
<organism evidence="5 6">
    <name type="scientific">Anas zonorhyncha</name>
    <name type="common">Eastern spot-billed duck</name>
    <dbReference type="NCBI Taxonomy" id="75864"/>
    <lineage>
        <taxon>Eukaryota</taxon>
        <taxon>Metazoa</taxon>
        <taxon>Chordata</taxon>
        <taxon>Craniata</taxon>
        <taxon>Vertebrata</taxon>
        <taxon>Euteleostomi</taxon>
        <taxon>Archelosauria</taxon>
        <taxon>Archosauria</taxon>
        <taxon>Dinosauria</taxon>
        <taxon>Saurischia</taxon>
        <taxon>Theropoda</taxon>
        <taxon>Coelurosauria</taxon>
        <taxon>Aves</taxon>
        <taxon>Neognathae</taxon>
        <taxon>Galloanserae</taxon>
        <taxon>Anseriformes</taxon>
        <taxon>Anatidae</taxon>
        <taxon>Anatinae</taxon>
        <taxon>Anas</taxon>
    </lineage>
</organism>